<gene>
    <name evidence="2" type="ORF">SAMN03080606_03349</name>
</gene>
<dbReference type="InterPro" id="IPR025164">
    <property type="entry name" value="Toastrack_DUF4097"/>
</dbReference>
<dbReference type="Proteomes" id="UP000198636">
    <property type="component" value="Unassembled WGS sequence"/>
</dbReference>
<dbReference type="AlphaFoldDB" id="A0A1G5KBE1"/>
<dbReference type="PROSITE" id="PS51257">
    <property type="entry name" value="PROKAR_LIPOPROTEIN"/>
    <property type="match status" value="1"/>
</dbReference>
<keyword evidence="3" id="KW-1185">Reference proteome</keyword>
<evidence type="ECO:0000313" key="2">
    <source>
        <dbReference type="EMBL" id="SCY97368.1"/>
    </source>
</evidence>
<evidence type="ECO:0000313" key="3">
    <source>
        <dbReference type="Proteomes" id="UP000198636"/>
    </source>
</evidence>
<dbReference type="OrthoDB" id="1707680at2"/>
<dbReference type="RefSeq" id="WP_091545775.1">
    <property type="nucleotide sequence ID" value="NZ_FMUS01000025.1"/>
</dbReference>
<reference evidence="2 3" key="1">
    <citation type="submission" date="2016-10" db="EMBL/GenBank/DDBJ databases">
        <authorList>
            <person name="de Groot N.N."/>
        </authorList>
    </citation>
    <scope>NUCLEOTIDE SEQUENCE [LARGE SCALE GENOMIC DNA]</scope>
    <source>
        <strain evidence="2 3">DSM 18978</strain>
    </source>
</reference>
<feature type="domain" description="DUF4097" evidence="1">
    <location>
        <begin position="62"/>
        <end position="316"/>
    </location>
</feature>
<accession>A0A1G5KBE1</accession>
<evidence type="ECO:0000259" key="1">
    <source>
        <dbReference type="Pfam" id="PF13349"/>
    </source>
</evidence>
<proteinExistence type="predicted"/>
<dbReference type="Pfam" id="PF13349">
    <property type="entry name" value="DUF4097"/>
    <property type="match status" value="1"/>
</dbReference>
<dbReference type="STRING" id="1120976.SAMN03080606_03349"/>
<name>A0A1G5KBE1_9FIRM</name>
<organism evidence="2 3">
    <name type="scientific">Alkaliphilus peptidifermentans DSM 18978</name>
    <dbReference type="NCBI Taxonomy" id="1120976"/>
    <lineage>
        <taxon>Bacteria</taxon>
        <taxon>Bacillati</taxon>
        <taxon>Bacillota</taxon>
        <taxon>Clostridia</taxon>
        <taxon>Peptostreptococcales</taxon>
        <taxon>Natronincolaceae</taxon>
        <taxon>Alkaliphilus</taxon>
    </lineage>
</organism>
<dbReference type="EMBL" id="FMUS01000025">
    <property type="protein sequence ID" value="SCY97368.1"/>
    <property type="molecule type" value="Genomic_DNA"/>
</dbReference>
<protein>
    <submittedName>
        <fullName evidence="2">Putative adhesin</fullName>
    </submittedName>
</protein>
<sequence>MINRVKGFIFLLAVIVMLTGCTTEVDQLQDQIDRFIEIGENYVDGQDFDGSHSFEKEIESGITEIRIDNNVGKINILGSNKENGEMKITKRVNTRLGNKSDIERGLDSIDVTISEKGDILTIKAVISKDLNNIFSSRAVDIDLSLPADIKLIRIENNVGDVTLNDMDVEEITIKTNVGDTFLINTTVESVDIAGNVGKMNFYNSLIKGKIKTSTGSITIEKGMLSGSSRVETSTGSISMTGGLNELGDYYFSSKTGSILMAINEDFSFNIDAKAGVGSIDNNIALDNMRMEKGRLRGSRNDGKANINITTDVGSIRLIKINE</sequence>